<dbReference type="Pfam" id="PF25044">
    <property type="entry name" value="DUF7789"/>
    <property type="match status" value="2"/>
</dbReference>
<dbReference type="PhylomeDB" id="A7RYY2"/>
<evidence type="ECO:0000313" key="3">
    <source>
        <dbReference type="EMBL" id="EDO43306.1"/>
    </source>
</evidence>
<reference evidence="3 4" key="1">
    <citation type="journal article" date="2007" name="Science">
        <title>Sea anemone genome reveals ancestral eumetazoan gene repertoire and genomic organization.</title>
        <authorList>
            <person name="Putnam N.H."/>
            <person name="Srivastava M."/>
            <person name="Hellsten U."/>
            <person name="Dirks B."/>
            <person name="Chapman J."/>
            <person name="Salamov A."/>
            <person name="Terry A."/>
            <person name="Shapiro H."/>
            <person name="Lindquist E."/>
            <person name="Kapitonov V.V."/>
            <person name="Jurka J."/>
            <person name="Genikhovich G."/>
            <person name="Grigoriev I.V."/>
            <person name="Lucas S.M."/>
            <person name="Steele R.E."/>
            <person name="Finnerty J.R."/>
            <person name="Technau U."/>
            <person name="Martindale M.Q."/>
            <person name="Rokhsar D.S."/>
        </authorList>
    </citation>
    <scope>NUCLEOTIDE SEQUENCE [LARGE SCALE GENOMIC DNA]</scope>
    <source>
        <strain evidence="4">CH2 X CH6</strain>
    </source>
</reference>
<feature type="domain" description="DUF7789" evidence="2">
    <location>
        <begin position="33"/>
        <end position="149"/>
    </location>
</feature>
<dbReference type="PANTHER" id="PTHR39299:SF1">
    <property type="entry name" value="TRANSMEMBRANE PROTEIN"/>
    <property type="match status" value="1"/>
</dbReference>
<feature type="transmembrane region" description="Helical" evidence="1">
    <location>
        <begin position="77"/>
        <end position="95"/>
    </location>
</feature>
<evidence type="ECO:0000259" key="2">
    <source>
        <dbReference type="Pfam" id="PF25044"/>
    </source>
</evidence>
<dbReference type="AlphaFoldDB" id="A7RYY2"/>
<dbReference type="InterPro" id="IPR056691">
    <property type="entry name" value="DUF7789"/>
</dbReference>
<accession>A7RYY2</accession>
<feature type="transmembrane region" description="Helical" evidence="1">
    <location>
        <begin position="215"/>
        <end position="235"/>
    </location>
</feature>
<feature type="domain" description="DUF7789" evidence="2">
    <location>
        <begin position="168"/>
        <end position="299"/>
    </location>
</feature>
<dbReference type="EMBL" id="DS469555">
    <property type="protein sequence ID" value="EDO43306.1"/>
    <property type="molecule type" value="Genomic_DNA"/>
</dbReference>
<keyword evidence="1" id="KW-0472">Membrane</keyword>
<proteinExistence type="predicted"/>
<evidence type="ECO:0000256" key="1">
    <source>
        <dbReference type="SAM" id="Phobius"/>
    </source>
</evidence>
<sequence length="346" mass="38720">MSKIGSGSFAESDPDSYGAVSDPIHHATAVTAFGKIKTFAGLEKDEWLFVIISTNNILFAIGLTIERLVNLPQNSTDYTFAIILFINTVFCLYYAIHGVLREREFEIYAYIAATAVLIIYIVLDLALNTSRPAVKWARFGLLVFFGPSNVYYGYKVVKGFGYLEFKTVGAAVSLQKMYRLAGIFSVLLKFDLQLAVSLLVLVIQNTTSLSLQEKLVVGIGVPVQVIWAYLGWIIMRREILNLVWVFLPWSFLEPGYLIYRTYDIIANWKSQDNSNILFYTFFGAAALALIIRVLVLVSLRFVVNNFGQGLREMVFALPISDDQPPILPRKRDIAKCCGIVCCGPLG</sequence>
<organism evidence="3 4">
    <name type="scientific">Nematostella vectensis</name>
    <name type="common">Starlet sea anemone</name>
    <dbReference type="NCBI Taxonomy" id="45351"/>
    <lineage>
        <taxon>Eukaryota</taxon>
        <taxon>Metazoa</taxon>
        <taxon>Cnidaria</taxon>
        <taxon>Anthozoa</taxon>
        <taxon>Hexacorallia</taxon>
        <taxon>Actiniaria</taxon>
        <taxon>Edwardsiidae</taxon>
        <taxon>Nematostella</taxon>
    </lineage>
</organism>
<dbReference type="KEGG" id="nve:5515196"/>
<protein>
    <recommendedName>
        <fullName evidence="2">DUF7789 domain-containing protein</fullName>
    </recommendedName>
</protein>
<dbReference type="eggNOG" id="ENOG502RJWJ">
    <property type="taxonomic scope" value="Eukaryota"/>
</dbReference>
<dbReference type="Proteomes" id="UP000001593">
    <property type="component" value="Unassembled WGS sequence"/>
</dbReference>
<feature type="transmembrane region" description="Helical" evidence="1">
    <location>
        <begin position="177"/>
        <end position="203"/>
    </location>
</feature>
<dbReference type="HOGENOM" id="CLU_068980_0_0_1"/>
<name>A7RYY2_NEMVE</name>
<feature type="transmembrane region" description="Helical" evidence="1">
    <location>
        <begin position="107"/>
        <end position="127"/>
    </location>
</feature>
<feature type="transmembrane region" description="Helical" evidence="1">
    <location>
        <begin position="139"/>
        <end position="157"/>
    </location>
</feature>
<feature type="transmembrane region" description="Helical" evidence="1">
    <location>
        <begin position="276"/>
        <end position="303"/>
    </location>
</feature>
<gene>
    <name evidence="3" type="ORF">NEMVEDRAFT_v1g236767</name>
</gene>
<dbReference type="OMA" id="RERMFAP"/>
<dbReference type="OrthoDB" id="2448307at2759"/>
<dbReference type="InParanoid" id="A7RYY2"/>
<keyword evidence="1" id="KW-0812">Transmembrane</keyword>
<keyword evidence="1" id="KW-1133">Transmembrane helix</keyword>
<dbReference type="PANTHER" id="PTHR39299">
    <property type="entry name" value="TRANSMEMBRANE PROTEIN"/>
    <property type="match status" value="1"/>
</dbReference>
<evidence type="ECO:0000313" key="4">
    <source>
        <dbReference type="Proteomes" id="UP000001593"/>
    </source>
</evidence>
<feature type="transmembrane region" description="Helical" evidence="1">
    <location>
        <begin position="47"/>
        <end position="65"/>
    </location>
</feature>
<keyword evidence="4" id="KW-1185">Reference proteome</keyword>
<dbReference type="STRING" id="45351.A7RYY2"/>